<name>A0A6J7AH29_9ZZZZ</name>
<organism evidence="1">
    <name type="scientific">freshwater metagenome</name>
    <dbReference type="NCBI Taxonomy" id="449393"/>
    <lineage>
        <taxon>unclassified sequences</taxon>
        <taxon>metagenomes</taxon>
        <taxon>ecological metagenomes</taxon>
    </lineage>
</organism>
<accession>A0A6J7AH29</accession>
<dbReference type="AlphaFoldDB" id="A0A6J7AH29"/>
<dbReference type="PRINTS" id="PR00413">
    <property type="entry name" value="HADHALOGNASE"/>
</dbReference>
<dbReference type="EMBL" id="CAFABK010000044">
    <property type="protein sequence ID" value="CAB4832065.1"/>
    <property type="molecule type" value="Genomic_DNA"/>
</dbReference>
<dbReference type="CDD" id="cd07505">
    <property type="entry name" value="HAD_BPGM-like"/>
    <property type="match status" value="1"/>
</dbReference>
<reference evidence="1" key="1">
    <citation type="submission" date="2020-05" db="EMBL/GenBank/DDBJ databases">
        <authorList>
            <person name="Chiriac C."/>
            <person name="Salcher M."/>
            <person name="Ghai R."/>
            <person name="Kavagutti S V."/>
        </authorList>
    </citation>
    <scope>NUCLEOTIDE SEQUENCE</scope>
</reference>
<proteinExistence type="predicted"/>
<gene>
    <name evidence="1" type="ORF">UFOPK3204_01056</name>
</gene>
<dbReference type="SUPFAM" id="SSF56784">
    <property type="entry name" value="HAD-like"/>
    <property type="match status" value="1"/>
</dbReference>
<dbReference type="InterPro" id="IPR006439">
    <property type="entry name" value="HAD-SF_hydro_IA"/>
</dbReference>
<dbReference type="NCBIfam" id="TIGR01509">
    <property type="entry name" value="HAD-SF-IA-v3"/>
    <property type="match status" value="1"/>
</dbReference>
<protein>
    <submittedName>
        <fullName evidence="1">Unannotated protein</fullName>
    </submittedName>
</protein>
<dbReference type="Pfam" id="PF00702">
    <property type="entry name" value="Hydrolase"/>
    <property type="match status" value="1"/>
</dbReference>
<dbReference type="InterPro" id="IPR023214">
    <property type="entry name" value="HAD_sf"/>
</dbReference>
<dbReference type="GO" id="GO:0050308">
    <property type="term" value="F:sugar-phosphatase activity"/>
    <property type="evidence" value="ECO:0007669"/>
    <property type="project" value="TreeGrafter"/>
</dbReference>
<dbReference type="Gene3D" id="1.10.150.240">
    <property type="entry name" value="Putative phosphatase, domain 2"/>
    <property type="match status" value="1"/>
</dbReference>
<dbReference type="InterPro" id="IPR036412">
    <property type="entry name" value="HAD-like_sf"/>
</dbReference>
<evidence type="ECO:0000313" key="1">
    <source>
        <dbReference type="EMBL" id="CAB4832065.1"/>
    </source>
</evidence>
<dbReference type="SFLD" id="SFLDS00003">
    <property type="entry name" value="Haloacid_Dehalogenase"/>
    <property type="match status" value="1"/>
</dbReference>
<dbReference type="InterPro" id="IPR023198">
    <property type="entry name" value="PGP-like_dom2"/>
</dbReference>
<dbReference type="InterPro" id="IPR051806">
    <property type="entry name" value="HAD-like_SPP"/>
</dbReference>
<dbReference type="SFLD" id="SFLDG01129">
    <property type="entry name" value="C1.5:_HAD__Beta-PGM__Phosphata"/>
    <property type="match status" value="1"/>
</dbReference>
<sequence>MPPDSPSAVLFDMDGTLLDSEPLWLIAETNTMQVMGCDWDQNDQEHCLGGPVVRVVAYMRSKLSTTAADKFDSAWVEAYLMAQVLEQYGRCYIPWMPGARDLVASARAFDLPLALVTNSPRSIVEGAHRGIIADLGYDPFGVVVVGDEVGQPKPHPEPFQTAASRLGATPSDCLAVEDSPTGVLAAISAGCHVIAIEHLAPLAELAAASRVKSLAGHSFESLWKLATTN</sequence>
<dbReference type="PANTHER" id="PTHR43481">
    <property type="entry name" value="FRUCTOSE-1-PHOSPHATE PHOSPHATASE"/>
    <property type="match status" value="1"/>
</dbReference>
<dbReference type="Gene3D" id="3.40.50.1000">
    <property type="entry name" value="HAD superfamily/HAD-like"/>
    <property type="match status" value="1"/>
</dbReference>
<dbReference type="PANTHER" id="PTHR43481:SF4">
    <property type="entry name" value="GLYCEROL-1-PHOSPHATE PHOSPHOHYDROLASE 1-RELATED"/>
    <property type="match status" value="1"/>
</dbReference>